<dbReference type="InterPro" id="IPR051807">
    <property type="entry name" value="Sec-metab_biosynth-assoc"/>
</dbReference>
<dbReference type="InterPro" id="IPR005545">
    <property type="entry name" value="YCII"/>
</dbReference>
<dbReference type="InterPro" id="IPR011008">
    <property type="entry name" value="Dimeric_a/b-barrel"/>
</dbReference>
<dbReference type="SUPFAM" id="SSF54909">
    <property type="entry name" value="Dimeric alpha+beta barrel"/>
    <property type="match status" value="1"/>
</dbReference>
<dbReference type="NCBIfam" id="NF009503">
    <property type="entry name" value="PRK12863.1-3"/>
    <property type="match status" value="1"/>
</dbReference>
<dbReference type="AlphaFoldDB" id="A0A845BB06"/>
<evidence type="ECO:0000256" key="1">
    <source>
        <dbReference type="ARBA" id="ARBA00007689"/>
    </source>
</evidence>
<reference evidence="3 4" key="1">
    <citation type="submission" date="2019-03" db="EMBL/GenBank/DDBJ databases">
        <title>Roseomonas sp. a novel Roseomonas species isolated from Sea whip Gorgonian.</title>
        <authorList>
            <person name="Li F."/>
            <person name="Pan X."/>
            <person name="Huang S."/>
            <person name="Li Z."/>
            <person name="Meng B."/>
        </authorList>
    </citation>
    <scope>NUCLEOTIDE SEQUENCE [LARGE SCALE GENOMIC DNA]</scope>
    <source>
        <strain evidence="3 4">M0104</strain>
    </source>
</reference>
<comment type="caution">
    <text evidence="3">The sequence shown here is derived from an EMBL/GenBank/DDBJ whole genome shotgun (WGS) entry which is preliminary data.</text>
</comment>
<comment type="similarity">
    <text evidence="1">Belongs to the YciI family.</text>
</comment>
<protein>
    <submittedName>
        <fullName evidence="3">YciI family protein</fullName>
    </submittedName>
</protein>
<dbReference type="EMBL" id="SNVJ01000003">
    <property type="protein sequence ID" value="MXP62552.1"/>
    <property type="molecule type" value="Genomic_DNA"/>
</dbReference>
<dbReference type="Proteomes" id="UP000460715">
    <property type="component" value="Unassembled WGS sequence"/>
</dbReference>
<name>A0A845BB06_9PROT</name>
<sequence>MPYIIETFDKPDSLALRKSTRDEHLDYLDANMDRLLACGAKLKDDGSDAGGGLYIVDVETRAEAEAFIAADPFSKAGLFERVQISRWRKGYLDGKSFFPPRK</sequence>
<dbReference type="RefSeq" id="WP_160935682.1">
    <property type="nucleotide sequence ID" value="NZ_SNVJ01000003.1"/>
</dbReference>
<accession>A0A845BB06</accession>
<dbReference type="OrthoDB" id="2293521at2"/>
<dbReference type="Gene3D" id="3.30.70.1060">
    <property type="entry name" value="Dimeric alpha+beta barrel"/>
    <property type="match status" value="1"/>
</dbReference>
<dbReference type="Pfam" id="PF03795">
    <property type="entry name" value="YCII"/>
    <property type="match status" value="1"/>
</dbReference>
<proteinExistence type="inferred from homology"/>
<evidence type="ECO:0000259" key="2">
    <source>
        <dbReference type="Pfam" id="PF03795"/>
    </source>
</evidence>
<feature type="domain" description="YCII-related" evidence="2">
    <location>
        <begin position="1"/>
        <end position="88"/>
    </location>
</feature>
<evidence type="ECO:0000313" key="4">
    <source>
        <dbReference type="Proteomes" id="UP000460715"/>
    </source>
</evidence>
<gene>
    <name evidence="3" type="ORF">E0493_04190</name>
</gene>
<organism evidence="3 4">
    <name type="scientific">Teichococcus coralli</name>
    <dbReference type="NCBI Taxonomy" id="2545983"/>
    <lineage>
        <taxon>Bacteria</taxon>
        <taxon>Pseudomonadati</taxon>
        <taxon>Pseudomonadota</taxon>
        <taxon>Alphaproteobacteria</taxon>
        <taxon>Acetobacterales</taxon>
        <taxon>Roseomonadaceae</taxon>
        <taxon>Roseomonas</taxon>
    </lineage>
</organism>
<dbReference type="PANTHER" id="PTHR33606">
    <property type="entry name" value="PROTEIN YCII"/>
    <property type="match status" value="1"/>
</dbReference>
<evidence type="ECO:0000313" key="3">
    <source>
        <dbReference type="EMBL" id="MXP62552.1"/>
    </source>
</evidence>
<keyword evidence="4" id="KW-1185">Reference proteome</keyword>
<dbReference type="PANTHER" id="PTHR33606:SF3">
    <property type="entry name" value="PROTEIN YCII"/>
    <property type="match status" value="1"/>
</dbReference>